<dbReference type="InterPro" id="IPR036259">
    <property type="entry name" value="MFS_trans_sf"/>
</dbReference>
<accession>A0A6P8AN91</accession>
<feature type="transmembrane region" description="Helical" evidence="5">
    <location>
        <begin position="250"/>
        <end position="269"/>
    </location>
</feature>
<feature type="transmembrane region" description="Helical" evidence="5">
    <location>
        <begin position="37"/>
        <end position="59"/>
    </location>
</feature>
<dbReference type="InterPro" id="IPR020846">
    <property type="entry name" value="MFS_dom"/>
</dbReference>
<evidence type="ECO:0000259" key="6">
    <source>
        <dbReference type="PROSITE" id="PS50850"/>
    </source>
</evidence>
<keyword evidence="7" id="KW-1185">Reference proteome</keyword>
<dbReference type="GO" id="GO:0005886">
    <property type="term" value="C:plasma membrane"/>
    <property type="evidence" value="ECO:0007669"/>
    <property type="project" value="TreeGrafter"/>
</dbReference>
<feature type="transmembrane region" description="Helical" evidence="5">
    <location>
        <begin position="164"/>
        <end position="187"/>
    </location>
</feature>
<feature type="transmembrane region" description="Helical" evidence="5">
    <location>
        <begin position="106"/>
        <end position="126"/>
    </location>
</feature>
<dbReference type="PRINTS" id="PR01036">
    <property type="entry name" value="TCRTETB"/>
</dbReference>
<dbReference type="RefSeq" id="XP_030976357.1">
    <property type="nucleotide sequence ID" value="XM_031131773.1"/>
</dbReference>
<feature type="transmembrane region" description="Helical" evidence="5">
    <location>
        <begin position="132"/>
        <end position="157"/>
    </location>
</feature>
<dbReference type="SUPFAM" id="SSF103473">
    <property type="entry name" value="MFS general substrate transporter"/>
    <property type="match status" value="1"/>
</dbReference>
<dbReference type="AlphaFoldDB" id="A0A6P8AN91"/>
<keyword evidence="4 5" id="KW-0472">Membrane</keyword>
<feature type="transmembrane region" description="Helical" evidence="5">
    <location>
        <begin position="422"/>
        <end position="441"/>
    </location>
</feature>
<evidence type="ECO:0000313" key="7">
    <source>
        <dbReference type="Proteomes" id="UP000515153"/>
    </source>
</evidence>
<evidence type="ECO:0000256" key="1">
    <source>
        <dbReference type="ARBA" id="ARBA00004141"/>
    </source>
</evidence>
<name>A0A6P8AN91_PYRGI</name>
<proteinExistence type="predicted"/>
<reference evidence="7 8" key="1">
    <citation type="journal article" date="2019" name="Mol. Biol. Evol.">
        <title>Blast fungal genomes show frequent chromosomal changes, gene gains and losses, and effector gene turnover.</title>
        <authorList>
            <person name="Gomez Luciano L.B."/>
            <person name="Jason Tsai I."/>
            <person name="Chuma I."/>
            <person name="Tosa Y."/>
            <person name="Chen Y.H."/>
            <person name="Li J.Y."/>
            <person name="Li M.Y."/>
            <person name="Jade Lu M.Y."/>
            <person name="Nakayashiki H."/>
            <person name="Li W.H."/>
        </authorList>
    </citation>
    <scope>NUCLEOTIDE SEQUENCE [LARGE SCALE GENOMIC DNA]</scope>
    <source>
        <strain evidence="7 8">NI907</strain>
    </source>
</reference>
<dbReference type="GeneID" id="41966678"/>
<dbReference type="PANTHER" id="PTHR23501:SF198">
    <property type="entry name" value="AZOLE RESISTANCE PROTEIN 1-RELATED"/>
    <property type="match status" value="1"/>
</dbReference>
<sequence length="556" mass="58639">MAKEFARAEHGFRNTGFEKLEVDDGHQTLEKPPTQTAVVAALTFGLCLVSFAAAIDNTILATAIPRITSDFASLDSSGWYRNASLVVSTALQLPLGKVYTLFNVNWTYLASVVIFEIGSVMCAVAPNSSTFIAGRIVSGVGTSALYSGAINILGLYAPEQIRPALFGIVTSMVGVASLVGPPLGGAFTDSPRTTWRWCFWINLPIGAVAGGCIFASIRASRARRLANNKEHENNSQMSAPILLKRKLFKLDPLGTLLLIPAVASLLIALQWGGTTYDWKDGRVWGCLLCSGLILIAFVAVEMRLGNDAIIPPQLVVRRSVPAGVLFIAALSAAMYTHVFFLPFYFQGVLGLSATDSGLRTMAYVGTMALSGIFAGGAMSSAKGGWVSKHKPYAWFGASLFAAAAGLLHTLAPDSATAKMVGYQLLAGVGLGVGWQVPFVAIQRDKTLGQIPGDVQAIANALVAFSTSFGAALGIAVAQNIFSVRLAQGLSMIPGVTPEQVDLIIDGGLVTGFRDSNVFNDRLVASIAKTLSDSISATFIFPIVVGTLAAFFGLIFP</sequence>
<feature type="transmembrane region" description="Helical" evidence="5">
    <location>
        <begin position="320"/>
        <end position="340"/>
    </location>
</feature>
<dbReference type="Proteomes" id="UP000515153">
    <property type="component" value="Chromosome V"/>
</dbReference>
<dbReference type="Gene3D" id="1.20.1250.20">
    <property type="entry name" value="MFS general substrate transporter like domains"/>
    <property type="match status" value="1"/>
</dbReference>
<dbReference type="InterPro" id="IPR011701">
    <property type="entry name" value="MFS"/>
</dbReference>
<dbReference type="GO" id="GO:0022857">
    <property type="term" value="F:transmembrane transporter activity"/>
    <property type="evidence" value="ECO:0007669"/>
    <property type="project" value="InterPro"/>
</dbReference>
<feature type="transmembrane region" description="Helical" evidence="5">
    <location>
        <begin position="281"/>
        <end position="300"/>
    </location>
</feature>
<keyword evidence="3 5" id="KW-1133">Transmembrane helix</keyword>
<keyword evidence="2 5" id="KW-0812">Transmembrane</keyword>
<organism evidence="7 8">
    <name type="scientific">Pyricularia grisea</name>
    <name type="common">Crabgrass-specific blast fungus</name>
    <name type="synonym">Magnaporthe grisea</name>
    <dbReference type="NCBI Taxonomy" id="148305"/>
    <lineage>
        <taxon>Eukaryota</taxon>
        <taxon>Fungi</taxon>
        <taxon>Dikarya</taxon>
        <taxon>Ascomycota</taxon>
        <taxon>Pezizomycotina</taxon>
        <taxon>Sordariomycetes</taxon>
        <taxon>Sordariomycetidae</taxon>
        <taxon>Magnaporthales</taxon>
        <taxon>Pyriculariaceae</taxon>
        <taxon>Pyricularia</taxon>
    </lineage>
</organism>
<evidence type="ECO:0000256" key="5">
    <source>
        <dbReference type="SAM" id="Phobius"/>
    </source>
</evidence>
<evidence type="ECO:0000256" key="2">
    <source>
        <dbReference type="ARBA" id="ARBA00022692"/>
    </source>
</evidence>
<evidence type="ECO:0000313" key="8">
    <source>
        <dbReference type="RefSeq" id="XP_030976357.1"/>
    </source>
</evidence>
<feature type="transmembrane region" description="Helical" evidence="5">
    <location>
        <begin position="461"/>
        <end position="481"/>
    </location>
</feature>
<comment type="subcellular location">
    <subcellularLocation>
        <location evidence="1">Membrane</location>
        <topology evidence="1">Multi-pass membrane protein</topology>
    </subcellularLocation>
</comment>
<gene>
    <name evidence="8" type="ORF">PgNI_11809</name>
</gene>
<feature type="transmembrane region" description="Helical" evidence="5">
    <location>
        <begin position="360"/>
        <end position="380"/>
    </location>
</feature>
<dbReference type="KEGG" id="pgri:PgNI_11809"/>
<feature type="domain" description="Major facilitator superfamily (MFS) profile" evidence="6">
    <location>
        <begin position="42"/>
        <end position="556"/>
    </location>
</feature>
<dbReference type="Pfam" id="PF07690">
    <property type="entry name" value="MFS_1"/>
    <property type="match status" value="1"/>
</dbReference>
<evidence type="ECO:0000256" key="4">
    <source>
        <dbReference type="ARBA" id="ARBA00023136"/>
    </source>
</evidence>
<feature type="transmembrane region" description="Helical" evidence="5">
    <location>
        <begin position="534"/>
        <end position="555"/>
    </location>
</feature>
<feature type="transmembrane region" description="Helical" evidence="5">
    <location>
        <begin position="199"/>
        <end position="217"/>
    </location>
</feature>
<dbReference type="PROSITE" id="PS50850">
    <property type="entry name" value="MFS"/>
    <property type="match status" value="1"/>
</dbReference>
<reference evidence="8" key="3">
    <citation type="submission" date="2025-08" db="UniProtKB">
        <authorList>
            <consortium name="RefSeq"/>
        </authorList>
    </citation>
    <scope>IDENTIFICATION</scope>
    <source>
        <strain evidence="8">NI907</strain>
    </source>
</reference>
<reference evidence="8" key="2">
    <citation type="submission" date="2019-10" db="EMBL/GenBank/DDBJ databases">
        <authorList>
            <consortium name="NCBI Genome Project"/>
        </authorList>
    </citation>
    <scope>NUCLEOTIDE SEQUENCE</scope>
    <source>
        <strain evidence="8">NI907</strain>
    </source>
</reference>
<evidence type="ECO:0000256" key="3">
    <source>
        <dbReference type="ARBA" id="ARBA00022989"/>
    </source>
</evidence>
<feature type="transmembrane region" description="Helical" evidence="5">
    <location>
        <begin position="392"/>
        <end position="410"/>
    </location>
</feature>
<protein>
    <recommendedName>
        <fullName evidence="6">Major facilitator superfamily (MFS) profile domain-containing protein</fullName>
    </recommendedName>
</protein>
<dbReference type="PANTHER" id="PTHR23501">
    <property type="entry name" value="MAJOR FACILITATOR SUPERFAMILY"/>
    <property type="match status" value="1"/>
</dbReference>